<evidence type="ECO:0000256" key="2">
    <source>
        <dbReference type="SAM" id="MobiDB-lite"/>
    </source>
</evidence>
<organism evidence="4 5">
    <name type="scientific">Callosobruchus maculatus</name>
    <name type="common">Southern cowpea weevil</name>
    <name type="synonym">Pulse bruchid</name>
    <dbReference type="NCBI Taxonomy" id="64391"/>
    <lineage>
        <taxon>Eukaryota</taxon>
        <taxon>Metazoa</taxon>
        <taxon>Ecdysozoa</taxon>
        <taxon>Arthropoda</taxon>
        <taxon>Hexapoda</taxon>
        <taxon>Insecta</taxon>
        <taxon>Pterygota</taxon>
        <taxon>Neoptera</taxon>
        <taxon>Endopterygota</taxon>
        <taxon>Coleoptera</taxon>
        <taxon>Polyphaga</taxon>
        <taxon>Cucujiformia</taxon>
        <taxon>Chrysomeloidea</taxon>
        <taxon>Chrysomelidae</taxon>
        <taxon>Bruchinae</taxon>
        <taxon>Bruchini</taxon>
        <taxon>Callosobruchus</taxon>
    </lineage>
</organism>
<dbReference type="OrthoDB" id="447173at2759"/>
<accession>A0A653CDF3</accession>
<dbReference type="Proteomes" id="UP000410492">
    <property type="component" value="Unassembled WGS sequence"/>
</dbReference>
<dbReference type="Gene3D" id="3.30.160.60">
    <property type="entry name" value="Classic Zinc Finger"/>
    <property type="match status" value="1"/>
</dbReference>
<dbReference type="InterPro" id="IPR036236">
    <property type="entry name" value="Znf_C2H2_sf"/>
</dbReference>
<feature type="region of interest" description="Disordered" evidence="2">
    <location>
        <begin position="44"/>
        <end position="90"/>
    </location>
</feature>
<gene>
    <name evidence="4" type="ORF">CALMAC_LOCUS7875</name>
</gene>
<keyword evidence="1" id="KW-0479">Metal-binding</keyword>
<dbReference type="GO" id="GO:0008270">
    <property type="term" value="F:zinc ion binding"/>
    <property type="evidence" value="ECO:0007669"/>
    <property type="project" value="UniProtKB-KW"/>
</dbReference>
<dbReference type="InterPro" id="IPR013087">
    <property type="entry name" value="Znf_C2H2_type"/>
</dbReference>
<proteinExistence type="predicted"/>
<evidence type="ECO:0000313" key="4">
    <source>
        <dbReference type="EMBL" id="VEN45414.1"/>
    </source>
</evidence>
<keyword evidence="1" id="KW-0862">Zinc</keyword>
<feature type="domain" description="C2H2-type" evidence="3">
    <location>
        <begin position="4"/>
        <end position="33"/>
    </location>
</feature>
<dbReference type="PROSITE" id="PS50157">
    <property type="entry name" value="ZINC_FINGER_C2H2_2"/>
    <property type="match status" value="1"/>
</dbReference>
<keyword evidence="5" id="KW-1185">Reference proteome</keyword>
<evidence type="ECO:0000313" key="5">
    <source>
        <dbReference type="Proteomes" id="UP000410492"/>
    </source>
</evidence>
<name>A0A653CDF3_CALMS</name>
<dbReference type="EMBL" id="CAACVG010007435">
    <property type="protein sequence ID" value="VEN45414.1"/>
    <property type="molecule type" value="Genomic_DNA"/>
</dbReference>
<evidence type="ECO:0000259" key="3">
    <source>
        <dbReference type="PROSITE" id="PS50157"/>
    </source>
</evidence>
<protein>
    <recommendedName>
        <fullName evidence="3">C2H2-type domain-containing protein</fullName>
    </recommendedName>
</protein>
<keyword evidence="1" id="KW-0863">Zinc-finger</keyword>
<reference evidence="4 5" key="1">
    <citation type="submission" date="2019-01" db="EMBL/GenBank/DDBJ databases">
        <authorList>
            <person name="Sayadi A."/>
        </authorList>
    </citation>
    <scope>NUCLEOTIDE SEQUENCE [LARGE SCALE GENOMIC DNA]</scope>
</reference>
<dbReference type="AlphaFoldDB" id="A0A653CDF3"/>
<dbReference type="SUPFAM" id="SSF57667">
    <property type="entry name" value="beta-beta-alpha zinc fingers"/>
    <property type="match status" value="1"/>
</dbReference>
<feature type="compositionally biased region" description="Polar residues" evidence="2">
    <location>
        <begin position="66"/>
        <end position="90"/>
    </location>
</feature>
<evidence type="ECO:0000256" key="1">
    <source>
        <dbReference type="PROSITE-ProRule" id="PRU00042"/>
    </source>
</evidence>
<sequence length="134" mass="14907">MVEYTCNRCNNMFTTKWNLKRHQATICNVSEEPPSKRTCVKTTARIKQPATKGAPIANPAQPGPSGMQTTAQDGTVTTDQTGPSEMQLNTDHTSSKYCDICSRYIPAKTFSIHLRSLKHKAYTWKSLDAVVRVS</sequence>